<dbReference type="InterPro" id="IPR045851">
    <property type="entry name" value="AMP-bd_C_sf"/>
</dbReference>
<dbReference type="PANTHER" id="PTHR45527:SF1">
    <property type="entry name" value="FATTY ACID SYNTHASE"/>
    <property type="match status" value="1"/>
</dbReference>
<gene>
    <name evidence="2" type="ORF">DW042_19905</name>
</gene>
<dbReference type="GO" id="GO:0005737">
    <property type="term" value="C:cytoplasm"/>
    <property type="evidence" value="ECO:0007669"/>
    <property type="project" value="TreeGrafter"/>
</dbReference>
<dbReference type="Proteomes" id="UP000284417">
    <property type="component" value="Unassembled WGS sequence"/>
</dbReference>
<proteinExistence type="predicted"/>
<feature type="domain" description="AMP-dependent synthetase/ligase" evidence="1">
    <location>
        <begin position="16"/>
        <end position="359"/>
    </location>
</feature>
<organism evidence="2 3">
    <name type="scientific">Bacteroides xylanisolvens</name>
    <dbReference type="NCBI Taxonomy" id="371601"/>
    <lineage>
        <taxon>Bacteria</taxon>
        <taxon>Pseudomonadati</taxon>
        <taxon>Bacteroidota</taxon>
        <taxon>Bacteroidia</taxon>
        <taxon>Bacteroidales</taxon>
        <taxon>Bacteroidaceae</taxon>
        <taxon>Bacteroides</taxon>
    </lineage>
</organism>
<dbReference type="GO" id="GO:0043041">
    <property type="term" value="P:amino acid activation for nonribosomal peptide biosynthetic process"/>
    <property type="evidence" value="ECO:0007669"/>
    <property type="project" value="TreeGrafter"/>
</dbReference>
<dbReference type="AlphaFoldDB" id="A0A415HFY2"/>
<name>A0A415HFY2_9BACE</name>
<sequence>MNTFNNLVLSRLSNVIAKYSDSNCFCIDERFYTYHEFASIIARIREALTILEKDDLPIGLVNNNDIYTYASIFALWYEGLAYVPLHPMQPKARCMDIIEQVGISLVIDSSQDSRYDKESMVLKPDKLCKDVDFDPLPKDISDEKLTYILFTSGSTGKPKGVQLSRKNIAAFVSAFEKSGIQLIAKDRCLQCFDLTFDVSVQSYLMPLLNGACVYTLPLDCMKYAFAADLIERYELTFAAMAPSMVRFLRPYFLELNMDSLKYCILTAEASNFTLVKDWGQCAKNAQLYDFYGPTEATIYCTYYKLPKDISKTKNRNDILFIGKPMDGIKAIIVNAQEEILTHEIGELCVAGDQLTAGYWKMPEKNEEVFFEKEVEGKSYRFYKTGDLCRFDEDGDIEYIGRIDFQAKVQGYRVELGEIECRIREVVGKDIVALAIKDDGKDDIIVAFVESDSIDFSKVQRHLRENLPSYMIPRKIITLTQFPLNNNGKIDRKQLTAMYNSN</sequence>
<dbReference type="InterPro" id="IPR042099">
    <property type="entry name" value="ANL_N_sf"/>
</dbReference>
<dbReference type="InterPro" id="IPR020845">
    <property type="entry name" value="AMP-binding_CS"/>
</dbReference>
<dbReference type="SUPFAM" id="SSF56801">
    <property type="entry name" value="Acetyl-CoA synthetase-like"/>
    <property type="match status" value="1"/>
</dbReference>
<protein>
    <recommendedName>
        <fullName evidence="1">AMP-dependent synthetase/ligase domain-containing protein</fullName>
    </recommendedName>
</protein>
<accession>A0A415HFY2</accession>
<dbReference type="GO" id="GO:0044550">
    <property type="term" value="P:secondary metabolite biosynthetic process"/>
    <property type="evidence" value="ECO:0007669"/>
    <property type="project" value="TreeGrafter"/>
</dbReference>
<dbReference type="InterPro" id="IPR000873">
    <property type="entry name" value="AMP-dep_synth/lig_dom"/>
</dbReference>
<dbReference type="EMBL" id="QROC01000033">
    <property type="protein sequence ID" value="RHK91564.1"/>
    <property type="molecule type" value="Genomic_DNA"/>
</dbReference>
<dbReference type="Pfam" id="PF00501">
    <property type="entry name" value="AMP-binding"/>
    <property type="match status" value="1"/>
</dbReference>
<reference evidence="2 3" key="1">
    <citation type="submission" date="2018-08" db="EMBL/GenBank/DDBJ databases">
        <title>A genome reference for cultivated species of the human gut microbiota.</title>
        <authorList>
            <person name="Zou Y."/>
            <person name="Xue W."/>
            <person name="Luo G."/>
        </authorList>
    </citation>
    <scope>NUCLEOTIDE SEQUENCE [LARGE SCALE GENOMIC DNA]</scope>
    <source>
        <strain evidence="2 3">AF39-6AC</strain>
    </source>
</reference>
<evidence type="ECO:0000313" key="2">
    <source>
        <dbReference type="EMBL" id="RHK91564.1"/>
    </source>
</evidence>
<evidence type="ECO:0000313" key="3">
    <source>
        <dbReference type="Proteomes" id="UP000284417"/>
    </source>
</evidence>
<evidence type="ECO:0000259" key="1">
    <source>
        <dbReference type="Pfam" id="PF00501"/>
    </source>
</evidence>
<dbReference type="PROSITE" id="PS00455">
    <property type="entry name" value="AMP_BINDING"/>
    <property type="match status" value="1"/>
</dbReference>
<dbReference type="PANTHER" id="PTHR45527">
    <property type="entry name" value="NONRIBOSOMAL PEPTIDE SYNTHETASE"/>
    <property type="match status" value="1"/>
</dbReference>
<dbReference type="GO" id="GO:0031177">
    <property type="term" value="F:phosphopantetheine binding"/>
    <property type="evidence" value="ECO:0007669"/>
    <property type="project" value="TreeGrafter"/>
</dbReference>
<comment type="caution">
    <text evidence="2">The sequence shown here is derived from an EMBL/GenBank/DDBJ whole genome shotgun (WGS) entry which is preliminary data.</text>
</comment>
<dbReference type="Gene3D" id="3.30.300.30">
    <property type="match status" value="1"/>
</dbReference>
<dbReference type="Gene3D" id="3.40.50.12780">
    <property type="entry name" value="N-terminal domain of ligase-like"/>
    <property type="match status" value="1"/>
</dbReference>